<feature type="transmembrane region" description="Helical" evidence="1">
    <location>
        <begin position="566"/>
        <end position="584"/>
    </location>
</feature>
<dbReference type="EMBL" id="CP001291">
    <property type="protein sequence ID" value="ACK69948.1"/>
    <property type="molecule type" value="Genomic_DNA"/>
</dbReference>
<dbReference type="InterPro" id="IPR035897">
    <property type="entry name" value="Toll_tir_struct_dom_sf"/>
</dbReference>
<evidence type="ECO:0000259" key="3">
    <source>
        <dbReference type="PROSITE" id="PS50837"/>
    </source>
</evidence>
<dbReference type="SUPFAM" id="SSF52200">
    <property type="entry name" value="Toll/Interleukin receptor TIR domain"/>
    <property type="match status" value="1"/>
</dbReference>
<proteinExistence type="predicted"/>
<dbReference type="AlphaFoldDB" id="B7K9I0"/>
<feature type="domain" description="TIR" evidence="2">
    <location>
        <begin position="16"/>
        <end position="147"/>
    </location>
</feature>
<dbReference type="Pfam" id="PF05729">
    <property type="entry name" value="NACHT"/>
    <property type="match status" value="1"/>
</dbReference>
<protein>
    <submittedName>
        <fullName evidence="4">Putative signal transduction protein with Nacht domain protein</fullName>
    </submittedName>
</protein>
<dbReference type="Pfam" id="PF13676">
    <property type="entry name" value="TIR_2"/>
    <property type="match status" value="1"/>
</dbReference>
<keyword evidence="1" id="KW-0812">Transmembrane</keyword>
<accession>B7K9I0</accession>
<dbReference type="OrthoDB" id="419058at2"/>
<gene>
    <name evidence="4" type="ordered locus">PCC7424_1507</name>
</gene>
<dbReference type="Gene3D" id="3.40.50.10140">
    <property type="entry name" value="Toll/interleukin-1 receptor homology (TIR) domain"/>
    <property type="match status" value="1"/>
</dbReference>
<feature type="domain" description="NACHT" evidence="3">
    <location>
        <begin position="297"/>
        <end position="386"/>
    </location>
</feature>
<dbReference type="PROSITE" id="PS50837">
    <property type="entry name" value="NACHT"/>
    <property type="match status" value="1"/>
</dbReference>
<keyword evidence="5" id="KW-1185">Reference proteome</keyword>
<dbReference type="Proteomes" id="UP000002384">
    <property type="component" value="Chromosome"/>
</dbReference>
<evidence type="ECO:0000259" key="2">
    <source>
        <dbReference type="PROSITE" id="PS50104"/>
    </source>
</evidence>
<organism evidence="4 5">
    <name type="scientific">Gloeothece citriformis (strain PCC 7424)</name>
    <name type="common">Cyanothece sp. (strain PCC 7424)</name>
    <dbReference type="NCBI Taxonomy" id="65393"/>
    <lineage>
        <taxon>Bacteria</taxon>
        <taxon>Bacillati</taxon>
        <taxon>Cyanobacteriota</taxon>
        <taxon>Cyanophyceae</taxon>
        <taxon>Oscillatoriophycideae</taxon>
        <taxon>Chroococcales</taxon>
        <taxon>Aphanothecaceae</taxon>
        <taxon>Gloeothece</taxon>
        <taxon>Gloeothece citriformis</taxon>
    </lineage>
</organism>
<feature type="transmembrane region" description="Helical" evidence="1">
    <location>
        <begin position="747"/>
        <end position="769"/>
    </location>
</feature>
<dbReference type="HOGENOM" id="CLU_015799_0_0_3"/>
<dbReference type="eggNOG" id="COG2319">
    <property type="taxonomic scope" value="Bacteria"/>
</dbReference>
<feature type="transmembrane region" description="Helical" evidence="1">
    <location>
        <begin position="635"/>
        <end position="657"/>
    </location>
</feature>
<dbReference type="InterPro" id="IPR027417">
    <property type="entry name" value="P-loop_NTPase"/>
</dbReference>
<evidence type="ECO:0000256" key="1">
    <source>
        <dbReference type="SAM" id="Phobius"/>
    </source>
</evidence>
<dbReference type="SMART" id="SM00255">
    <property type="entry name" value="TIR"/>
    <property type="match status" value="1"/>
</dbReference>
<dbReference type="eggNOG" id="COG5635">
    <property type="taxonomic scope" value="Bacteria"/>
</dbReference>
<keyword evidence="1" id="KW-1133">Transmembrane helix</keyword>
<keyword evidence="1" id="KW-0472">Membrane</keyword>
<evidence type="ECO:0000313" key="4">
    <source>
        <dbReference type="EMBL" id="ACK69948.1"/>
    </source>
</evidence>
<feature type="transmembrane region" description="Helical" evidence="1">
    <location>
        <begin position="590"/>
        <end position="609"/>
    </location>
</feature>
<feature type="transmembrane region" description="Helical" evidence="1">
    <location>
        <begin position="677"/>
        <end position="694"/>
    </location>
</feature>
<dbReference type="PROSITE" id="PS50104">
    <property type="entry name" value="TIR"/>
    <property type="match status" value="1"/>
</dbReference>
<name>B7K9I0_GLOC7</name>
<dbReference type="InterPro" id="IPR007111">
    <property type="entry name" value="NACHT_NTPase"/>
</dbReference>
<dbReference type="RefSeq" id="WP_012598893.1">
    <property type="nucleotide sequence ID" value="NC_011729.1"/>
</dbReference>
<evidence type="ECO:0000313" key="5">
    <source>
        <dbReference type="Proteomes" id="UP000002384"/>
    </source>
</evidence>
<dbReference type="Gene3D" id="3.40.50.300">
    <property type="entry name" value="P-loop containing nucleotide triphosphate hydrolases"/>
    <property type="match status" value="1"/>
</dbReference>
<dbReference type="GO" id="GO:0007165">
    <property type="term" value="P:signal transduction"/>
    <property type="evidence" value="ECO:0007669"/>
    <property type="project" value="InterPro"/>
</dbReference>
<sequence length="825" mass="95353">MTKNTSWDTTSIAVSREYDIFISYSRRDKDFVRQLWTKLVEHNQNIWIDWEDIPPAQDWRTEIYRGIEASNYFVFIISSHSVNSTVCGEELAYALKQGKRLIPLVREEVNPEKVHPELARLNWIFFHDDYRFDQGIQILITAIKTDINYIRKHTCLIIRAREWENSGYDKSFLIWGKELEQAEEWLIESRDKTPKPIELHLTYLNACRQAEQERKIVELRLRQMTQQDYRNRQALLNKVRNYWIDGVLKTSIQGKTLIPLEIEERSFLINLSEQILTPNLLLENTLINIFDRLGEGRTLLILGQPGAGKTTKLLELARKLIERAETGLDDRIPVIFNLSSWGIQRQPIDVWLVEELNTKYQVPKEIGQGWVKQQQLLLLLDGLDEVKTEYRQCCVDALNHFYQNYSPEIVICCRIEEYETLIHPLNFQKAIYLRSLSFGQVYSYLANGGDELRRLQGIIATDPDLQELVTSPLMLQLVILAYQGSDISELFHSALRKERLRQLLETYVERMLERRGANSRYTKAQVKYWLSWLAKNMNQSSQIIFFIEQMQGNLLTHDSQKKYYKLINILSIIILILIMIIIGYGSLWSLFFKICYGFIIGIIIAIIILRESEKINLHETLQWSWKKAISSFKKALVYGIIGIISYGIVSGIVNWGLGLVLNPDHSKGIFQEILSGFGWGLVGMLIFCPIYTLVGGLRGPEIETKSIPNQGIWKTLLNAGIGALIGVLVGLLMGGIVFGLFNQLHIGLTFGVTFGLIFGFLTGGGTSCIQHLTLRFILWKNGYIPWNYAQFLDYTTDCVILRKVGGGYMFIHRFLLEYFANLNLK</sequence>
<feature type="transmembrane region" description="Helical" evidence="1">
    <location>
        <begin position="715"/>
        <end position="741"/>
    </location>
</feature>
<dbReference type="STRING" id="65393.PCC7424_1507"/>
<dbReference type="SUPFAM" id="SSF52540">
    <property type="entry name" value="P-loop containing nucleoside triphosphate hydrolases"/>
    <property type="match status" value="1"/>
</dbReference>
<dbReference type="InterPro" id="IPR000157">
    <property type="entry name" value="TIR_dom"/>
</dbReference>
<reference evidence="5" key="1">
    <citation type="journal article" date="2011" name="MBio">
        <title>Novel metabolic attributes of the genus Cyanothece, comprising a group of unicellular nitrogen-fixing Cyanobacteria.</title>
        <authorList>
            <person name="Bandyopadhyay A."/>
            <person name="Elvitigala T."/>
            <person name="Welsh E."/>
            <person name="Stockel J."/>
            <person name="Liberton M."/>
            <person name="Min H."/>
            <person name="Sherman L.A."/>
            <person name="Pakrasi H.B."/>
        </authorList>
    </citation>
    <scope>NUCLEOTIDE SEQUENCE [LARGE SCALE GENOMIC DNA]</scope>
    <source>
        <strain evidence="5">PCC 7424</strain>
    </source>
</reference>
<dbReference type="KEGG" id="cyc:PCC7424_1507"/>